<evidence type="ECO:0000313" key="2">
    <source>
        <dbReference type="Proteomes" id="UP000316777"/>
    </source>
</evidence>
<gene>
    <name evidence="1" type="primary">145</name>
    <name evidence="1" type="ORF">SEA_PHRAPPUCCINO_145</name>
</gene>
<proteinExistence type="predicted"/>
<keyword evidence="1" id="KW-0489">Methyltransferase</keyword>
<dbReference type="Proteomes" id="UP000316777">
    <property type="component" value="Segment"/>
</dbReference>
<dbReference type="GO" id="GO:0008168">
    <property type="term" value="F:methyltransferase activity"/>
    <property type="evidence" value="ECO:0007669"/>
    <property type="project" value="UniProtKB-KW"/>
</dbReference>
<protein>
    <submittedName>
        <fullName evidence="1">Methyltransferase</fullName>
    </submittedName>
</protein>
<evidence type="ECO:0000313" key="1">
    <source>
        <dbReference type="EMBL" id="QDH91820.1"/>
    </source>
</evidence>
<keyword evidence="1" id="KW-0808">Transferase</keyword>
<accession>A0A514DDY2</accession>
<dbReference type="GeneID" id="64767066"/>
<dbReference type="EMBL" id="MK937592">
    <property type="protein sequence ID" value="QDH91820.1"/>
    <property type="molecule type" value="Genomic_DNA"/>
</dbReference>
<organism evidence="1 2">
    <name type="scientific">Mycobacterium phage Phrappuccino</name>
    <dbReference type="NCBI Taxonomy" id="2591223"/>
    <lineage>
        <taxon>Viruses</taxon>
        <taxon>Duplodnaviria</taxon>
        <taxon>Heunggongvirae</taxon>
        <taxon>Uroviricota</taxon>
        <taxon>Caudoviricetes</taxon>
        <taxon>Phrappuccinovirus</taxon>
        <taxon>Phrappuccinovirus phrappuccino</taxon>
        <taxon>Phreappuccinovirus Phrappuccino</taxon>
    </lineage>
</organism>
<dbReference type="SUPFAM" id="SSF53335">
    <property type="entry name" value="S-adenosyl-L-methionine-dependent methyltransferases"/>
    <property type="match status" value="1"/>
</dbReference>
<dbReference type="Gene3D" id="3.40.50.150">
    <property type="entry name" value="Vaccinia Virus protein VP39"/>
    <property type="match status" value="1"/>
</dbReference>
<dbReference type="GO" id="GO:0032259">
    <property type="term" value="P:methylation"/>
    <property type="evidence" value="ECO:0007669"/>
    <property type="project" value="UniProtKB-KW"/>
</dbReference>
<dbReference type="KEGG" id="vg:64767066"/>
<dbReference type="InterPro" id="IPR029063">
    <property type="entry name" value="SAM-dependent_MTases_sf"/>
</dbReference>
<name>A0A514DDY2_9CAUD</name>
<dbReference type="CDD" id="cd02440">
    <property type="entry name" value="AdoMet_MTases"/>
    <property type="match status" value="1"/>
</dbReference>
<reference evidence="1 2" key="1">
    <citation type="submission" date="2019-05" db="EMBL/GenBank/DDBJ databases">
        <authorList>
            <person name="Pope W.H."/>
            <person name="Garlena R.A."/>
            <person name="Russell D.A."/>
            <person name="Jacobs-Sera D."/>
            <person name="Hatfull G.F."/>
        </authorList>
    </citation>
    <scope>NUCLEOTIDE SEQUENCE [LARGE SCALE GENOMIC DNA]</scope>
</reference>
<sequence length="171" mass="19783">MPTSHPEGRDWVAEHVRWTTAPVIVDIGCGMGTYSDVARGWRPEAHWIGVEIHLPYVKRYELMRKYDTVVIGDLRSYVFPREPFVLLAGDVIEHVHREEALAFLARAREAAEEIMISVPIVHYPQGPLEGNEHETHLDQWTFEEMAEQLPGCETWCGDVVGRYWWKRSESV</sequence>
<dbReference type="RefSeq" id="YP_010059834.1">
    <property type="nucleotide sequence ID" value="NC_054727.1"/>
</dbReference>
<keyword evidence="2" id="KW-1185">Reference proteome</keyword>